<protein>
    <submittedName>
        <fullName evidence="2">Uncharacterized protein</fullName>
    </submittedName>
</protein>
<keyword evidence="1" id="KW-1133">Transmembrane helix</keyword>
<dbReference type="RefSeq" id="WP_089532371.1">
    <property type="nucleotide sequence ID" value="NZ_CP022437.1"/>
</dbReference>
<evidence type="ECO:0000256" key="1">
    <source>
        <dbReference type="SAM" id="Phobius"/>
    </source>
</evidence>
<dbReference type="KEGG" id="vne:CFK40_11115"/>
<name>A0A221MD34_9BACI</name>
<feature type="transmembrane region" description="Helical" evidence="1">
    <location>
        <begin position="20"/>
        <end position="40"/>
    </location>
</feature>
<dbReference type="AlphaFoldDB" id="A0A221MD34"/>
<dbReference type="OrthoDB" id="2988195at2"/>
<organism evidence="2 3">
    <name type="scientific">Virgibacillus necropolis</name>
    <dbReference type="NCBI Taxonomy" id="163877"/>
    <lineage>
        <taxon>Bacteria</taxon>
        <taxon>Bacillati</taxon>
        <taxon>Bacillota</taxon>
        <taxon>Bacilli</taxon>
        <taxon>Bacillales</taxon>
        <taxon>Bacillaceae</taxon>
        <taxon>Virgibacillus</taxon>
    </lineage>
</organism>
<keyword evidence="1" id="KW-0472">Membrane</keyword>
<dbReference type="EMBL" id="CP022437">
    <property type="protein sequence ID" value="ASN05522.1"/>
    <property type="molecule type" value="Genomic_DNA"/>
</dbReference>
<reference evidence="2 3" key="1">
    <citation type="journal article" date="2003" name="Int. J. Syst. Evol. Microbiol.">
        <title>Virgibacillus carmonensis sp. nov., Virgibacillus necropolis sp. nov. and Virgibacillus picturae sp. nov., three novel species isolated from deteriorated mural paintings, transfer of the species of the genus salibacillus to Virgibacillus, as Virgibacillus marismortui comb. nov. and Virgibacillus salexigens comb. nov., and emended description of the genus Virgibacillus.</title>
        <authorList>
            <person name="Heyrman J."/>
            <person name="Logan N.A."/>
            <person name="Busse H.J."/>
            <person name="Balcaen A."/>
            <person name="Lebbe L."/>
            <person name="Rodriguez-Diaz M."/>
            <person name="Swings J."/>
            <person name="De Vos P."/>
        </authorList>
    </citation>
    <scope>NUCLEOTIDE SEQUENCE [LARGE SCALE GENOMIC DNA]</scope>
    <source>
        <strain evidence="2 3">LMG 19488</strain>
    </source>
</reference>
<dbReference type="InterPro" id="IPR014231">
    <property type="entry name" value="Spore_YpjB"/>
</dbReference>
<accession>A0A221MD34</accession>
<dbReference type="Proteomes" id="UP000204391">
    <property type="component" value="Chromosome"/>
</dbReference>
<keyword evidence="1" id="KW-0812">Transmembrane</keyword>
<dbReference type="Pfam" id="PF09577">
    <property type="entry name" value="Spore_YpjB"/>
    <property type="match status" value="1"/>
</dbReference>
<proteinExistence type="predicted"/>
<evidence type="ECO:0000313" key="3">
    <source>
        <dbReference type="Proteomes" id="UP000204391"/>
    </source>
</evidence>
<keyword evidence="3" id="KW-1185">Reference proteome</keyword>
<evidence type="ECO:0000313" key="2">
    <source>
        <dbReference type="EMBL" id="ASN05522.1"/>
    </source>
</evidence>
<gene>
    <name evidence="2" type="ORF">CFK40_11115</name>
</gene>
<sequence>MRSVIYASIVNLVQSMTSFFWVILAVGGTIVVVLAYVSWIKYKEEKKRQKRDSNS</sequence>